<dbReference type="EMBL" id="UATL01000001">
    <property type="protein sequence ID" value="SPY28300.1"/>
    <property type="molecule type" value="Genomic_DNA"/>
</dbReference>
<organism evidence="1 2">
    <name type="scientific">Photobacterium damselae</name>
    <dbReference type="NCBI Taxonomy" id="38293"/>
    <lineage>
        <taxon>Bacteria</taxon>
        <taxon>Pseudomonadati</taxon>
        <taxon>Pseudomonadota</taxon>
        <taxon>Gammaproteobacteria</taxon>
        <taxon>Vibrionales</taxon>
        <taxon>Vibrionaceae</taxon>
        <taxon>Photobacterium</taxon>
    </lineage>
</organism>
<gene>
    <name evidence="1" type="ORF">NCTC11647_01389</name>
</gene>
<protein>
    <submittedName>
        <fullName evidence="1">Uncharacterized protein</fullName>
    </submittedName>
</protein>
<proteinExistence type="predicted"/>
<name>A0A2T3QGQ6_PHODM</name>
<dbReference type="RefSeq" id="WP_036763792.1">
    <property type="nucleotide sequence ID" value="NZ_PYOG01000022.1"/>
</dbReference>
<evidence type="ECO:0000313" key="1">
    <source>
        <dbReference type="EMBL" id="SPY28300.1"/>
    </source>
</evidence>
<dbReference type="Proteomes" id="UP000251647">
    <property type="component" value="Unassembled WGS sequence"/>
</dbReference>
<accession>A0A2T3QGQ6</accession>
<dbReference type="AlphaFoldDB" id="A0A2T3QGQ6"/>
<sequence length="77" mass="9064">MRLINDAVLLVKIKETLIQPTAWVVKRKSDMEEVLLNPRDPRFGHYEERDISQLSELIKDGYMVTFDDFVITDIKLL</sequence>
<evidence type="ECO:0000313" key="2">
    <source>
        <dbReference type="Proteomes" id="UP000251647"/>
    </source>
</evidence>
<reference evidence="1 2" key="1">
    <citation type="submission" date="2018-06" db="EMBL/GenBank/DDBJ databases">
        <authorList>
            <consortium name="Pathogen Informatics"/>
            <person name="Doyle S."/>
        </authorList>
    </citation>
    <scope>NUCLEOTIDE SEQUENCE [LARGE SCALE GENOMIC DNA]</scope>
    <source>
        <strain evidence="1 2">NCTC11647</strain>
    </source>
</reference>